<keyword evidence="3" id="KW-1185">Reference proteome</keyword>
<gene>
    <name evidence="2" type="ORF">SAMN04488055_0674</name>
</gene>
<name>A0A1N6DF18_9BACT</name>
<sequence>MRIRLIFFLLLFLSTVTDALAQNHLVTHRFIHQKVSEGYFQQRPSTTIPQDDYCISKAEAMAWLYLDESRLPTDSRMPWWSEIIPATVYTPCIGTNFDVCRVSNPAYNSCGSWIYSTFSTYMTSFTRSRFAATNPLMNASSSDQTTYCAFTPIGSKTSLMGFGAMSAPAGNPGDSTVQQKGMMSPMLLADQGPLNRSGIWGCSAVGTEWLFVNATFACAETKQYLIGVGADNHFRVYIDGSLIVANEITDSENFKLWHVFPVNLTAGLHTIRLEGRDDGTPGAIGCEIYDNNVTGLANAVTYNDLKVLFSTKDVPNGNICIEANTIYVQNTTYNSYIWDVSGLNGWSPAGTIGPGTSDNGTFTSHVGMLTVEVNTSFSEPVDLVLYIDGWEVSRQEVPYGHGYMYIDVTSYVNQDFGLELQIRP</sequence>
<protein>
    <recommendedName>
        <fullName evidence="4">PA14 domain-containing protein</fullName>
    </recommendedName>
</protein>
<dbReference type="STRING" id="536979.SAMN04488055_0674"/>
<dbReference type="AlphaFoldDB" id="A0A1N6DF18"/>
<evidence type="ECO:0000256" key="1">
    <source>
        <dbReference type="SAM" id="SignalP"/>
    </source>
</evidence>
<organism evidence="2 3">
    <name type="scientific">Chitinophaga niabensis</name>
    <dbReference type="NCBI Taxonomy" id="536979"/>
    <lineage>
        <taxon>Bacteria</taxon>
        <taxon>Pseudomonadati</taxon>
        <taxon>Bacteroidota</taxon>
        <taxon>Chitinophagia</taxon>
        <taxon>Chitinophagales</taxon>
        <taxon>Chitinophagaceae</taxon>
        <taxon>Chitinophaga</taxon>
    </lineage>
</organism>
<evidence type="ECO:0008006" key="4">
    <source>
        <dbReference type="Google" id="ProtNLM"/>
    </source>
</evidence>
<keyword evidence="1" id="KW-0732">Signal</keyword>
<evidence type="ECO:0000313" key="3">
    <source>
        <dbReference type="Proteomes" id="UP000185003"/>
    </source>
</evidence>
<accession>A0A1N6DF18</accession>
<dbReference type="OrthoDB" id="670479at2"/>
<feature type="chain" id="PRO_5012229939" description="PA14 domain-containing protein" evidence="1">
    <location>
        <begin position="22"/>
        <end position="424"/>
    </location>
</feature>
<dbReference type="RefSeq" id="WP_074237838.1">
    <property type="nucleotide sequence ID" value="NZ_FSRA01000001.1"/>
</dbReference>
<reference evidence="2 3" key="1">
    <citation type="submission" date="2016-11" db="EMBL/GenBank/DDBJ databases">
        <authorList>
            <person name="Jaros S."/>
            <person name="Januszkiewicz K."/>
            <person name="Wedrychowicz H."/>
        </authorList>
    </citation>
    <scope>NUCLEOTIDE SEQUENCE [LARGE SCALE GENOMIC DNA]</scope>
    <source>
        <strain evidence="2 3">DSM 24787</strain>
    </source>
</reference>
<dbReference type="EMBL" id="FSRA01000001">
    <property type="protein sequence ID" value="SIN69273.1"/>
    <property type="molecule type" value="Genomic_DNA"/>
</dbReference>
<proteinExistence type="predicted"/>
<dbReference type="Proteomes" id="UP000185003">
    <property type="component" value="Unassembled WGS sequence"/>
</dbReference>
<evidence type="ECO:0000313" key="2">
    <source>
        <dbReference type="EMBL" id="SIN69273.1"/>
    </source>
</evidence>
<feature type="signal peptide" evidence="1">
    <location>
        <begin position="1"/>
        <end position="21"/>
    </location>
</feature>
<dbReference type="SUPFAM" id="SSF56988">
    <property type="entry name" value="Anthrax protective antigen"/>
    <property type="match status" value="1"/>
</dbReference>